<keyword evidence="3" id="KW-0418">Kinase</keyword>
<comment type="caution">
    <text evidence="3">The sequence shown here is derived from an EMBL/GenBank/DDBJ whole genome shotgun (WGS) entry which is preliminary data.</text>
</comment>
<dbReference type="Gene3D" id="3.30.420.40">
    <property type="match status" value="2"/>
</dbReference>
<evidence type="ECO:0000313" key="3">
    <source>
        <dbReference type="EMBL" id="PTL72982.1"/>
    </source>
</evidence>
<organism evidence="3 4">
    <name type="scientific">Rathayibacter caricis DSM 15933</name>
    <dbReference type="NCBI Taxonomy" id="1328867"/>
    <lineage>
        <taxon>Bacteria</taxon>
        <taxon>Bacillati</taxon>
        <taxon>Actinomycetota</taxon>
        <taxon>Actinomycetes</taxon>
        <taxon>Micrococcales</taxon>
        <taxon>Microbacteriaceae</taxon>
        <taxon>Rathayibacter</taxon>
    </lineage>
</organism>
<protein>
    <submittedName>
        <fullName evidence="3">Sugar kinase</fullName>
    </submittedName>
</protein>
<evidence type="ECO:0000256" key="2">
    <source>
        <dbReference type="SAM" id="MobiDB-lite"/>
    </source>
</evidence>
<reference evidence="3 4" key="1">
    <citation type="submission" date="2018-03" db="EMBL/GenBank/DDBJ databases">
        <title>Bacteriophage NCPPB3778 and a type I-E CRISPR drive the evolution of the US Biological Select Agent, Rathayibacter toxicus.</title>
        <authorList>
            <person name="Davis E.W.II."/>
            <person name="Tabima J.F."/>
            <person name="Weisberg A.J."/>
            <person name="Dantas Lopes L."/>
            <person name="Wiseman M.S."/>
            <person name="Wiseman M.S."/>
            <person name="Pupko T."/>
            <person name="Belcher M.S."/>
            <person name="Sechler A.J."/>
            <person name="Tancos M.A."/>
            <person name="Schroeder B.K."/>
            <person name="Murray T.D."/>
            <person name="Luster D.G."/>
            <person name="Schneider W.L."/>
            <person name="Rogers E."/>
            <person name="Andreote F.D."/>
            <person name="Grunwald N.J."/>
            <person name="Putnam M.L."/>
            <person name="Chang J.H."/>
        </authorList>
    </citation>
    <scope>NUCLEOTIDE SEQUENCE [LARGE SCALE GENOMIC DNA]</scope>
    <source>
        <strain evidence="3 4">DSM 15933</strain>
    </source>
</reference>
<dbReference type="PANTHER" id="PTHR18964">
    <property type="entry name" value="ROK (REPRESSOR, ORF, KINASE) FAMILY"/>
    <property type="match status" value="1"/>
</dbReference>
<dbReference type="SUPFAM" id="SSF53067">
    <property type="entry name" value="Actin-like ATPase domain"/>
    <property type="match status" value="1"/>
</dbReference>
<evidence type="ECO:0000256" key="1">
    <source>
        <dbReference type="ARBA" id="ARBA00006479"/>
    </source>
</evidence>
<dbReference type="AlphaFoldDB" id="A0A2T4UTX2"/>
<dbReference type="SUPFAM" id="SSF46785">
    <property type="entry name" value="Winged helix' DNA-binding domain"/>
    <property type="match status" value="1"/>
</dbReference>
<evidence type="ECO:0000313" key="4">
    <source>
        <dbReference type="Proteomes" id="UP000241085"/>
    </source>
</evidence>
<name>A0A2T4UTX2_9MICO</name>
<dbReference type="InterPro" id="IPR000600">
    <property type="entry name" value="ROK"/>
</dbReference>
<accession>A0A2T4UTX2</accession>
<dbReference type="InterPro" id="IPR036388">
    <property type="entry name" value="WH-like_DNA-bd_sf"/>
</dbReference>
<dbReference type="GO" id="GO:0016301">
    <property type="term" value="F:kinase activity"/>
    <property type="evidence" value="ECO:0007669"/>
    <property type="project" value="UniProtKB-KW"/>
</dbReference>
<sequence length="407" mass="40874">MATTRAPRSPATSRGVLLDLVRARGPISRVELAQVTGLTQATVSILVRQLLADGLVADAGRSESTGGKPRELLALVPSARVALGLQLEADSTTAIVADLAGSVVGRLRTRGVLDEGPESFVRGFAERIDLLIEALGVERERVVGVGVVTPGGVDRSGERVVGLPGPQGAEWAAAGLRSLLEEACALPVLLDDDASAAAVGEFWAGTFPAAGAHCTLYLAGGIRAGLVLDGALHRGSGAGAGRLDRFGPRGSAPVAERVGLPGIAAGARAARLPGLSGDAFADAAVIATAAVRGDPASAAVVDAAAHELADVAVALADLLDLDSVVLAGPAFAVAGSRHLAVLRARFADEHPGSRVLLSAHVADAAAVGAAALVLQRALSPRGPARRPLERSGPIGADLGYGGPREGE</sequence>
<dbReference type="InterPro" id="IPR043129">
    <property type="entry name" value="ATPase_NBD"/>
</dbReference>
<keyword evidence="4" id="KW-1185">Reference proteome</keyword>
<dbReference type="Proteomes" id="UP000241085">
    <property type="component" value="Unassembled WGS sequence"/>
</dbReference>
<proteinExistence type="inferred from homology"/>
<dbReference type="Gene3D" id="1.10.10.10">
    <property type="entry name" value="Winged helix-like DNA-binding domain superfamily/Winged helix DNA-binding domain"/>
    <property type="match status" value="1"/>
</dbReference>
<dbReference type="CDD" id="cd23763">
    <property type="entry name" value="ASKHA_ATPase_ROK"/>
    <property type="match status" value="1"/>
</dbReference>
<feature type="compositionally biased region" description="Gly residues" evidence="2">
    <location>
        <begin position="398"/>
        <end position="407"/>
    </location>
</feature>
<dbReference type="InterPro" id="IPR036390">
    <property type="entry name" value="WH_DNA-bd_sf"/>
</dbReference>
<dbReference type="PANTHER" id="PTHR18964:SF149">
    <property type="entry name" value="BIFUNCTIONAL UDP-N-ACETYLGLUCOSAMINE 2-EPIMERASE_N-ACETYLMANNOSAMINE KINASE"/>
    <property type="match status" value="1"/>
</dbReference>
<dbReference type="RefSeq" id="WP_107574580.1">
    <property type="nucleotide sequence ID" value="NZ_PZPL01000001.1"/>
</dbReference>
<dbReference type="Pfam" id="PF00480">
    <property type="entry name" value="ROK"/>
    <property type="match status" value="1"/>
</dbReference>
<dbReference type="EMBL" id="PZPL01000001">
    <property type="protein sequence ID" value="PTL72982.1"/>
    <property type="molecule type" value="Genomic_DNA"/>
</dbReference>
<comment type="similarity">
    <text evidence="1">Belongs to the ROK (NagC/XylR) family.</text>
</comment>
<keyword evidence="3" id="KW-0808">Transferase</keyword>
<feature type="region of interest" description="Disordered" evidence="2">
    <location>
        <begin position="381"/>
        <end position="407"/>
    </location>
</feature>
<gene>
    <name evidence="3" type="ORF">C1I63_09055</name>
</gene>